<dbReference type="Pfam" id="PF12804">
    <property type="entry name" value="NTP_transf_3"/>
    <property type="match status" value="1"/>
</dbReference>
<accession>A0A3B1E0Y1</accession>
<gene>
    <name evidence="6" type="ORF">MNBD_PLANCTO03-1483</name>
</gene>
<name>A0A3B1E0Y1_9ZZZZ</name>
<evidence type="ECO:0000256" key="1">
    <source>
        <dbReference type="ARBA" id="ARBA00012457"/>
    </source>
</evidence>
<dbReference type="CDD" id="cd02540">
    <property type="entry name" value="GT2_GlmU_N_bac"/>
    <property type="match status" value="1"/>
</dbReference>
<comment type="catalytic activity">
    <reaction evidence="4">
        <text>N-acetyl-alpha-D-glucosamine 1-phosphate + UTP + H(+) = UDP-N-acetyl-alpha-D-glucosamine + diphosphate</text>
        <dbReference type="Rhea" id="RHEA:13509"/>
        <dbReference type="ChEBI" id="CHEBI:15378"/>
        <dbReference type="ChEBI" id="CHEBI:33019"/>
        <dbReference type="ChEBI" id="CHEBI:46398"/>
        <dbReference type="ChEBI" id="CHEBI:57705"/>
        <dbReference type="ChEBI" id="CHEBI:57776"/>
        <dbReference type="EC" id="2.7.7.23"/>
    </reaction>
</comment>
<dbReference type="InterPro" id="IPR050065">
    <property type="entry name" value="GlmU-like"/>
</dbReference>
<dbReference type="GO" id="GO:0016746">
    <property type="term" value="F:acyltransferase activity"/>
    <property type="evidence" value="ECO:0007669"/>
    <property type="project" value="UniProtKB-KW"/>
</dbReference>
<dbReference type="GO" id="GO:0003977">
    <property type="term" value="F:UDP-N-acetylglucosamine diphosphorylase activity"/>
    <property type="evidence" value="ECO:0007669"/>
    <property type="project" value="UniProtKB-EC"/>
</dbReference>
<dbReference type="EMBL" id="UOGK01000731">
    <property type="protein sequence ID" value="VAX42634.1"/>
    <property type="molecule type" value="Genomic_DNA"/>
</dbReference>
<sequence length="286" mass="30134">MKCGLVMPERVMAKPTEQTEKGQRLSPAPVALVMAAGKGTRMQSDLPKVVHEVAGRPMVCHVVEACLAAGCARVVAIVGYKQELVREALAGFGDRVGFAVQAEQLGTGHAVQCAAEALAGLGAETPILVLAGDGPLIRAETLSALLRLHRGAADGRGADATLATSVIEDPTGYGRIVRGADGRFAAIIEQKNASPEQLHICEVNPSYYCFRLGALQEALAKVERDAVSGEYYITDVPTILLKSGGCVEVIDAVPAEDVLSINTLEQLAEVDRILRGRLAEVEGVSR</sequence>
<dbReference type="PANTHER" id="PTHR43584:SF3">
    <property type="entry name" value="BIFUNCTIONAL PROTEIN GLMU"/>
    <property type="match status" value="1"/>
</dbReference>
<dbReference type="InterPro" id="IPR029044">
    <property type="entry name" value="Nucleotide-diphossugar_trans"/>
</dbReference>
<feature type="domain" description="MobA-like NTP transferase" evidence="5">
    <location>
        <begin position="31"/>
        <end position="150"/>
    </location>
</feature>
<dbReference type="PANTHER" id="PTHR43584">
    <property type="entry name" value="NUCLEOTIDYL TRANSFERASE"/>
    <property type="match status" value="1"/>
</dbReference>
<dbReference type="Gene3D" id="3.90.550.10">
    <property type="entry name" value="Spore Coat Polysaccharide Biosynthesis Protein SpsA, Chain A"/>
    <property type="match status" value="1"/>
</dbReference>
<dbReference type="InterPro" id="IPR025877">
    <property type="entry name" value="MobA-like_NTP_Trfase"/>
</dbReference>
<protein>
    <recommendedName>
        <fullName evidence="1">UDP-N-acetylglucosamine diphosphorylase</fullName>
        <ecNumber evidence="1">2.7.7.23</ecNumber>
    </recommendedName>
</protein>
<evidence type="ECO:0000313" key="6">
    <source>
        <dbReference type="EMBL" id="VAX42634.1"/>
    </source>
</evidence>
<evidence type="ECO:0000256" key="3">
    <source>
        <dbReference type="ARBA" id="ARBA00022695"/>
    </source>
</evidence>
<keyword evidence="3 6" id="KW-0548">Nucleotidyltransferase</keyword>
<evidence type="ECO:0000256" key="2">
    <source>
        <dbReference type="ARBA" id="ARBA00022679"/>
    </source>
</evidence>
<dbReference type="EC" id="2.7.7.23" evidence="1"/>
<evidence type="ECO:0000259" key="5">
    <source>
        <dbReference type="Pfam" id="PF12804"/>
    </source>
</evidence>
<dbReference type="AlphaFoldDB" id="A0A3B1E0Y1"/>
<evidence type="ECO:0000256" key="4">
    <source>
        <dbReference type="ARBA" id="ARBA00048493"/>
    </source>
</evidence>
<reference evidence="6" key="1">
    <citation type="submission" date="2018-06" db="EMBL/GenBank/DDBJ databases">
        <authorList>
            <person name="Zhirakovskaya E."/>
        </authorList>
    </citation>
    <scope>NUCLEOTIDE SEQUENCE</scope>
</reference>
<keyword evidence="2 6" id="KW-0808">Transferase</keyword>
<keyword evidence="6" id="KW-0012">Acyltransferase</keyword>
<organism evidence="6">
    <name type="scientific">hydrothermal vent metagenome</name>
    <dbReference type="NCBI Taxonomy" id="652676"/>
    <lineage>
        <taxon>unclassified sequences</taxon>
        <taxon>metagenomes</taxon>
        <taxon>ecological metagenomes</taxon>
    </lineage>
</organism>
<dbReference type="SUPFAM" id="SSF53448">
    <property type="entry name" value="Nucleotide-diphospho-sugar transferases"/>
    <property type="match status" value="1"/>
</dbReference>
<proteinExistence type="predicted"/>